<accession>A0A7M2WXZ9</accession>
<gene>
    <name evidence="1" type="ORF">IPV69_03005</name>
</gene>
<evidence type="ECO:0000313" key="1">
    <source>
        <dbReference type="EMBL" id="QOV90355.1"/>
    </source>
</evidence>
<reference evidence="1 2" key="1">
    <citation type="submission" date="2020-10" db="EMBL/GenBank/DDBJ databases">
        <title>Wide distribution of Phycisphaera-like planctomycetes from WD2101 soil group in peatlands and genome analysis of the first cultivated representative.</title>
        <authorList>
            <person name="Dedysh S.N."/>
            <person name="Beletsky A.V."/>
            <person name="Ivanova A."/>
            <person name="Kulichevskaya I.S."/>
            <person name="Suzina N.E."/>
            <person name="Philippov D.A."/>
            <person name="Rakitin A.L."/>
            <person name="Mardanov A.V."/>
            <person name="Ravin N.V."/>
        </authorList>
    </citation>
    <scope>NUCLEOTIDE SEQUENCE [LARGE SCALE GENOMIC DNA]</scope>
    <source>
        <strain evidence="1 2">M1803</strain>
    </source>
</reference>
<dbReference type="KEGG" id="hbs:IPV69_03005"/>
<protein>
    <recommendedName>
        <fullName evidence="3">Polymer-forming cytoskeletal protein</fullName>
    </recommendedName>
</protein>
<keyword evidence="2" id="KW-1185">Reference proteome</keyword>
<dbReference type="EMBL" id="CP063458">
    <property type="protein sequence ID" value="QOV90355.1"/>
    <property type="molecule type" value="Genomic_DNA"/>
</dbReference>
<organism evidence="1 2">
    <name type="scientific">Humisphaera borealis</name>
    <dbReference type="NCBI Taxonomy" id="2807512"/>
    <lineage>
        <taxon>Bacteria</taxon>
        <taxon>Pseudomonadati</taxon>
        <taxon>Planctomycetota</taxon>
        <taxon>Phycisphaerae</taxon>
        <taxon>Tepidisphaerales</taxon>
        <taxon>Tepidisphaeraceae</taxon>
        <taxon>Humisphaera</taxon>
    </lineage>
</organism>
<name>A0A7M2WXZ9_9BACT</name>
<sequence>MREERGQLVGDQVIDQSFTLWGTIAGNVTAIQGSKFYSRGTIYGDLTVLHGGRVHVFGNITGSLIVKDGAKVIVSGAIGEDAINLGGRLYIDGSASVNGKVKADEGETQVDPAAKIGS</sequence>
<evidence type="ECO:0008006" key="3">
    <source>
        <dbReference type="Google" id="ProtNLM"/>
    </source>
</evidence>
<evidence type="ECO:0000313" key="2">
    <source>
        <dbReference type="Proteomes" id="UP000593765"/>
    </source>
</evidence>
<dbReference type="AlphaFoldDB" id="A0A7M2WXZ9"/>
<proteinExistence type="predicted"/>
<dbReference type="RefSeq" id="WP_206293436.1">
    <property type="nucleotide sequence ID" value="NZ_CP063458.1"/>
</dbReference>
<dbReference type="Proteomes" id="UP000593765">
    <property type="component" value="Chromosome"/>
</dbReference>